<accession>A0A381W233</accession>
<evidence type="ECO:0000256" key="6">
    <source>
        <dbReference type="ARBA" id="ARBA00023002"/>
    </source>
</evidence>
<dbReference type="InterPro" id="IPR003171">
    <property type="entry name" value="Mehydrof_redctse-like"/>
</dbReference>
<organism evidence="7">
    <name type="scientific">marine metagenome</name>
    <dbReference type="NCBI Taxonomy" id="408172"/>
    <lineage>
        <taxon>unclassified sequences</taxon>
        <taxon>metagenomes</taxon>
        <taxon>ecological metagenomes</taxon>
    </lineage>
</organism>
<dbReference type="Gene3D" id="3.20.20.220">
    <property type="match status" value="1"/>
</dbReference>
<evidence type="ECO:0000256" key="3">
    <source>
        <dbReference type="ARBA" id="ARBA00006743"/>
    </source>
</evidence>
<dbReference type="GO" id="GO:0005829">
    <property type="term" value="C:cytosol"/>
    <property type="evidence" value="ECO:0007669"/>
    <property type="project" value="TreeGrafter"/>
</dbReference>
<dbReference type="AlphaFoldDB" id="A0A381W233"/>
<evidence type="ECO:0000256" key="5">
    <source>
        <dbReference type="ARBA" id="ARBA00022827"/>
    </source>
</evidence>
<dbReference type="PANTHER" id="PTHR45754">
    <property type="entry name" value="METHYLENETETRAHYDROFOLATE REDUCTASE"/>
    <property type="match status" value="1"/>
</dbReference>
<dbReference type="UniPathway" id="UPA00193"/>
<keyword evidence="4" id="KW-0285">Flavoprotein</keyword>
<evidence type="ECO:0000256" key="2">
    <source>
        <dbReference type="ARBA" id="ARBA00004777"/>
    </source>
</evidence>
<comment type="similarity">
    <text evidence="3">Belongs to the methylenetetrahydrofolate reductase family.</text>
</comment>
<sequence>MSKTDKDNQEYVYHPGDPLPELEGHVSCGRFERVLRSGKFAVTTELSPPDSTDREEVYKQASLFDDYVDAINATDGSGANCHMSSVVVCALLNYIGYSPIYQISCRDRNRIAIQGDLLGAAALGICNVLALTGDDVVSGDHPEAKRVFDLDSVSLLTTIKKMRDESAFLSGRAISKPPKVFAGSTINPFVPPVKSKVLQLEKKIAAGAGFIQTQYCFDLPMLREFMLEVVDRGLTENAFFLPGVGTLASARTARWMQNNVPGVYIPDEIIKRLEGVDDQKKEGQLICTELMQQVKEIDGVSGVHVMAYKQEQYVAQMVKNSGVLDGRKPWSPKDNY</sequence>
<evidence type="ECO:0000256" key="4">
    <source>
        <dbReference type="ARBA" id="ARBA00022630"/>
    </source>
</evidence>
<dbReference type="GO" id="GO:0004489">
    <property type="term" value="F:methylenetetrahydrofolate reductase [NAD(P)H] activity"/>
    <property type="evidence" value="ECO:0007669"/>
    <property type="project" value="InterPro"/>
</dbReference>
<proteinExistence type="inferred from homology"/>
<gene>
    <name evidence="7" type="ORF">METZ01_LOCUS98882</name>
</gene>
<comment type="cofactor">
    <cofactor evidence="1">
        <name>FAD</name>
        <dbReference type="ChEBI" id="CHEBI:57692"/>
    </cofactor>
</comment>
<keyword evidence="6" id="KW-0560">Oxidoreductase</keyword>
<evidence type="ECO:0000313" key="7">
    <source>
        <dbReference type="EMBL" id="SVA46028.1"/>
    </source>
</evidence>
<dbReference type="CDD" id="cd00537">
    <property type="entry name" value="MTHFR"/>
    <property type="match status" value="1"/>
</dbReference>
<dbReference type="GO" id="GO:0009086">
    <property type="term" value="P:methionine biosynthetic process"/>
    <property type="evidence" value="ECO:0007669"/>
    <property type="project" value="TreeGrafter"/>
</dbReference>
<dbReference type="GO" id="GO:0071949">
    <property type="term" value="F:FAD binding"/>
    <property type="evidence" value="ECO:0007669"/>
    <property type="project" value="TreeGrafter"/>
</dbReference>
<dbReference type="InterPro" id="IPR029041">
    <property type="entry name" value="FAD-linked_oxidoreductase-like"/>
</dbReference>
<dbReference type="SUPFAM" id="SSF51730">
    <property type="entry name" value="FAD-linked oxidoreductase"/>
    <property type="match status" value="1"/>
</dbReference>
<dbReference type="Pfam" id="PF02219">
    <property type="entry name" value="MTHFR"/>
    <property type="match status" value="1"/>
</dbReference>
<dbReference type="EMBL" id="UINC01010338">
    <property type="protein sequence ID" value="SVA46028.1"/>
    <property type="molecule type" value="Genomic_DNA"/>
</dbReference>
<protein>
    <submittedName>
        <fullName evidence="7">Uncharacterized protein</fullName>
    </submittedName>
</protein>
<dbReference type="GO" id="GO:0035999">
    <property type="term" value="P:tetrahydrofolate interconversion"/>
    <property type="evidence" value="ECO:0007669"/>
    <property type="project" value="UniProtKB-UniPathway"/>
</dbReference>
<name>A0A381W233_9ZZZZ</name>
<comment type="pathway">
    <text evidence="2">One-carbon metabolism; tetrahydrofolate interconversion.</text>
</comment>
<evidence type="ECO:0000256" key="1">
    <source>
        <dbReference type="ARBA" id="ARBA00001974"/>
    </source>
</evidence>
<dbReference type="PANTHER" id="PTHR45754:SF3">
    <property type="entry name" value="METHYLENETETRAHYDROFOLATE REDUCTASE (NADPH)"/>
    <property type="match status" value="1"/>
</dbReference>
<keyword evidence="5" id="KW-0274">FAD</keyword>
<reference evidence="7" key="1">
    <citation type="submission" date="2018-05" db="EMBL/GenBank/DDBJ databases">
        <authorList>
            <person name="Lanie J.A."/>
            <person name="Ng W.-L."/>
            <person name="Kazmierczak K.M."/>
            <person name="Andrzejewski T.M."/>
            <person name="Davidsen T.M."/>
            <person name="Wayne K.J."/>
            <person name="Tettelin H."/>
            <person name="Glass J.I."/>
            <person name="Rusch D."/>
            <person name="Podicherti R."/>
            <person name="Tsui H.-C.T."/>
            <person name="Winkler M.E."/>
        </authorList>
    </citation>
    <scope>NUCLEOTIDE SEQUENCE</scope>
</reference>